<keyword evidence="1" id="KW-1133">Transmembrane helix</keyword>
<reference evidence="3" key="1">
    <citation type="journal article" date="2015" name="Nature">
        <title>Complex archaea that bridge the gap between prokaryotes and eukaryotes.</title>
        <authorList>
            <person name="Spang A."/>
            <person name="Saw J.H."/>
            <person name="Jorgensen S.L."/>
            <person name="Zaremba-Niedzwiedzka K."/>
            <person name="Martijn J."/>
            <person name="Lind A.E."/>
            <person name="van Eijk R."/>
            <person name="Schleper C."/>
            <person name="Guy L."/>
            <person name="Ettema T.J."/>
        </authorList>
    </citation>
    <scope>NUCLEOTIDE SEQUENCE</scope>
</reference>
<evidence type="ECO:0000313" key="3">
    <source>
        <dbReference type="EMBL" id="KKN63915.1"/>
    </source>
</evidence>
<sequence>MVRVFISHSTKDFHLVEILFKYLEDYGIDVYLAERDYQPGTLLSKKIIRNIDLSEYFLVVYTVNGDDSVYVQQEIGYWLGRKGKNRLIPFVESGTDPKAFLRDIEYIEFDPLNPNIGVANVTNYINQQIKMSRNQLIFDVGVGLGIVGFISLVFYGLSKLDDE</sequence>
<dbReference type="Gene3D" id="3.40.50.10140">
    <property type="entry name" value="Toll/interleukin-1 receptor homology (TIR) domain"/>
    <property type="match status" value="1"/>
</dbReference>
<dbReference type="GO" id="GO:0007165">
    <property type="term" value="P:signal transduction"/>
    <property type="evidence" value="ECO:0007669"/>
    <property type="project" value="InterPro"/>
</dbReference>
<gene>
    <name evidence="3" type="ORF">LCGC14_0496880</name>
</gene>
<keyword evidence="1" id="KW-0812">Transmembrane</keyword>
<dbReference type="EMBL" id="LAZR01000574">
    <property type="protein sequence ID" value="KKN63915.1"/>
    <property type="molecule type" value="Genomic_DNA"/>
</dbReference>
<dbReference type="PROSITE" id="PS50104">
    <property type="entry name" value="TIR"/>
    <property type="match status" value="1"/>
</dbReference>
<comment type="caution">
    <text evidence="3">The sequence shown here is derived from an EMBL/GenBank/DDBJ whole genome shotgun (WGS) entry which is preliminary data.</text>
</comment>
<name>A0A0F9S4Z4_9ZZZZ</name>
<proteinExistence type="predicted"/>
<accession>A0A0F9S4Z4</accession>
<dbReference type="AlphaFoldDB" id="A0A0F9S4Z4"/>
<protein>
    <recommendedName>
        <fullName evidence="2">TIR domain-containing protein</fullName>
    </recommendedName>
</protein>
<organism evidence="3">
    <name type="scientific">marine sediment metagenome</name>
    <dbReference type="NCBI Taxonomy" id="412755"/>
    <lineage>
        <taxon>unclassified sequences</taxon>
        <taxon>metagenomes</taxon>
        <taxon>ecological metagenomes</taxon>
    </lineage>
</organism>
<keyword evidence="1" id="KW-0472">Membrane</keyword>
<dbReference type="InterPro" id="IPR000157">
    <property type="entry name" value="TIR_dom"/>
</dbReference>
<dbReference type="Pfam" id="PF13676">
    <property type="entry name" value="TIR_2"/>
    <property type="match status" value="1"/>
</dbReference>
<feature type="transmembrane region" description="Helical" evidence="1">
    <location>
        <begin position="136"/>
        <end position="157"/>
    </location>
</feature>
<feature type="domain" description="TIR" evidence="2">
    <location>
        <begin position="1"/>
        <end position="129"/>
    </location>
</feature>
<dbReference type="InterPro" id="IPR035897">
    <property type="entry name" value="Toll_tir_struct_dom_sf"/>
</dbReference>
<dbReference type="SUPFAM" id="SSF52200">
    <property type="entry name" value="Toll/Interleukin receptor TIR domain"/>
    <property type="match status" value="1"/>
</dbReference>
<evidence type="ECO:0000259" key="2">
    <source>
        <dbReference type="PROSITE" id="PS50104"/>
    </source>
</evidence>
<evidence type="ECO:0000256" key="1">
    <source>
        <dbReference type="SAM" id="Phobius"/>
    </source>
</evidence>